<dbReference type="Pfam" id="PF13443">
    <property type="entry name" value="HTH_26"/>
    <property type="match status" value="1"/>
</dbReference>
<reference evidence="2 3" key="1">
    <citation type="journal article" date="2016" name="Front. Microbiol.">
        <title>Comprehensive Phylogenetic Analysis of Bovine Non-aureus Staphylococci Species Based on Whole-Genome Sequencing.</title>
        <authorList>
            <person name="Naushad S."/>
            <person name="Barkema H.W."/>
            <person name="Luby C."/>
            <person name="Condas L.A."/>
            <person name="Nobrega D.B."/>
            <person name="Carson D.A."/>
            <person name="De Buck J."/>
        </authorList>
    </citation>
    <scope>NUCLEOTIDE SEQUENCE [LARGE SCALE GENOMIC DNA]</scope>
    <source>
        <strain evidence="2 3">SNUC 505</strain>
    </source>
</reference>
<feature type="domain" description="HTH cro/C1-type" evidence="1">
    <location>
        <begin position="8"/>
        <end position="64"/>
    </location>
</feature>
<organism evidence="2 3">
    <name type="scientific">Staphylococcus chromogenes</name>
    <name type="common">Staphylococcus hyicus subsp. chromogenes</name>
    <dbReference type="NCBI Taxonomy" id="46126"/>
    <lineage>
        <taxon>Bacteria</taxon>
        <taxon>Bacillati</taxon>
        <taxon>Bacillota</taxon>
        <taxon>Bacilli</taxon>
        <taxon>Bacillales</taxon>
        <taxon>Staphylococcaceae</taxon>
        <taxon>Staphylococcus</taxon>
    </lineage>
</organism>
<dbReference type="SMART" id="SM00530">
    <property type="entry name" value="HTH_XRE"/>
    <property type="match status" value="1"/>
</dbReference>
<dbReference type="Gene3D" id="1.10.260.40">
    <property type="entry name" value="lambda repressor-like DNA-binding domains"/>
    <property type="match status" value="1"/>
</dbReference>
<dbReference type="EMBL" id="PZBZ01000029">
    <property type="protein sequence ID" value="PTG14164.1"/>
    <property type="molecule type" value="Genomic_DNA"/>
</dbReference>
<accession>A0AAE5W8R7</accession>
<evidence type="ECO:0000313" key="2">
    <source>
        <dbReference type="EMBL" id="PTG14164.1"/>
    </source>
</evidence>
<sequence length="80" mass="9546">MNDRRYKKLRLLLEDRNIKHQQVAKDIGMAPARFSQKINRNKSDFTLAEASRVCDVLDISLDEYFYVQYFSKMRKEAVKT</sequence>
<dbReference type="Proteomes" id="UP000242704">
    <property type="component" value="Unassembled WGS sequence"/>
</dbReference>
<proteinExistence type="predicted"/>
<evidence type="ECO:0000259" key="1">
    <source>
        <dbReference type="SMART" id="SM00530"/>
    </source>
</evidence>
<comment type="caution">
    <text evidence="2">The sequence shown here is derived from an EMBL/GenBank/DDBJ whole genome shotgun (WGS) entry which is preliminary data.</text>
</comment>
<dbReference type="GO" id="GO:0003677">
    <property type="term" value="F:DNA binding"/>
    <property type="evidence" value="ECO:0007669"/>
    <property type="project" value="InterPro"/>
</dbReference>
<dbReference type="SUPFAM" id="SSF47413">
    <property type="entry name" value="lambda repressor-like DNA-binding domains"/>
    <property type="match status" value="1"/>
</dbReference>
<name>A0AAE5W8R7_STACR</name>
<dbReference type="AlphaFoldDB" id="A0AAE5W8R7"/>
<gene>
    <name evidence="2" type="ORF">BU653_06580</name>
</gene>
<dbReference type="InterPro" id="IPR010982">
    <property type="entry name" value="Lambda_DNA-bd_dom_sf"/>
</dbReference>
<protein>
    <submittedName>
        <fullName evidence="2">XRE family transcriptional regulator</fullName>
    </submittedName>
</protein>
<dbReference type="RefSeq" id="WP_107360654.1">
    <property type="nucleotide sequence ID" value="NZ_PYZV01000012.1"/>
</dbReference>
<dbReference type="CDD" id="cd00093">
    <property type="entry name" value="HTH_XRE"/>
    <property type="match status" value="1"/>
</dbReference>
<dbReference type="InterPro" id="IPR001387">
    <property type="entry name" value="Cro/C1-type_HTH"/>
</dbReference>
<evidence type="ECO:0000313" key="3">
    <source>
        <dbReference type="Proteomes" id="UP000242704"/>
    </source>
</evidence>